<feature type="transmembrane region" description="Helical" evidence="7">
    <location>
        <begin position="101"/>
        <end position="120"/>
    </location>
</feature>
<keyword evidence="4 7" id="KW-1133">Transmembrane helix</keyword>
<keyword evidence="5 7" id="KW-0472">Membrane</keyword>
<evidence type="ECO:0000256" key="7">
    <source>
        <dbReference type="SAM" id="Phobius"/>
    </source>
</evidence>
<dbReference type="InterPro" id="IPR036259">
    <property type="entry name" value="MFS_trans_sf"/>
</dbReference>
<evidence type="ECO:0000313" key="9">
    <source>
        <dbReference type="EMBL" id="KIX95087.1"/>
    </source>
</evidence>
<dbReference type="VEuPathDB" id="FungiDB:Z520_09003"/>
<evidence type="ECO:0000259" key="8">
    <source>
        <dbReference type="PROSITE" id="PS50850"/>
    </source>
</evidence>
<feature type="domain" description="Major facilitator superfamily (MFS) profile" evidence="8">
    <location>
        <begin position="62"/>
        <end position="570"/>
    </location>
</feature>
<feature type="transmembrane region" description="Helical" evidence="7">
    <location>
        <begin position="185"/>
        <end position="204"/>
    </location>
</feature>
<dbReference type="PANTHER" id="PTHR23501:SF109">
    <property type="entry name" value="MAJOR FACILITATOR SUPERFAMILY (MFS) PROFILE DOMAIN-CONTAINING PROTEIN-RELATED"/>
    <property type="match status" value="1"/>
</dbReference>
<dbReference type="GO" id="GO:0022857">
    <property type="term" value="F:transmembrane transporter activity"/>
    <property type="evidence" value="ECO:0007669"/>
    <property type="project" value="InterPro"/>
</dbReference>
<feature type="transmembrane region" description="Helical" evidence="7">
    <location>
        <begin position="422"/>
        <end position="447"/>
    </location>
</feature>
<gene>
    <name evidence="9" type="ORF">Z520_09003</name>
</gene>
<feature type="region of interest" description="Disordered" evidence="6">
    <location>
        <begin position="1"/>
        <end position="34"/>
    </location>
</feature>
<dbReference type="Pfam" id="PF06609">
    <property type="entry name" value="TRI12"/>
    <property type="match status" value="1"/>
</dbReference>
<evidence type="ECO:0000256" key="1">
    <source>
        <dbReference type="ARBA" id="ARBA00004141"/>
    </source>
</evidence>
<dbReference type="AlphaFoldDB" id="A0A0D2JP19"/>
<dbReference type="Proteomes" id="UP000053411">
    <property type="component" value="Unassembled WGS sequence"/>
</dbReference>
<dbReference type="OrthoDB" id="4161376at2759"/>
<accession>A0A0D2JP19</accession>
<feature type="transmembrane region" description="Helical" evidence="7">
    <location>
        <begin position="127"/>
        <end position="147"/>
    </location>
</feature>
<dbReference type="GO" id="GO:0005886">
    <property type="term" value="C:plasma membrane"/>
    <property type="evidence" value="ECO:0007669"/>
    <property type="project" value="TreeGrafter"/>
</dbReference>
<dbReference type="RefSeq" id="XP_016629210.1">
    <property type="nucleotide sequence ID" value="XM_016779499.1"/>
</dbReference>
<feature type="transmembrane region" description="Helical" evidence="7">
    <location>
        <begin position="153"/>
        <end position="173"/>
    </location>
</feature>
<feature type="transmembrane region" description="Helical" evidence="7">
    <location>
        <begin position="258"/>
        <end position="280"/>
    </location>
</feature>
<organism evidence="9 10">
    <name type="scientific">Fonsecaea multimorphosa CBS 102226</name>
    <dbReference type="NCBI Taxonomy" id="1442371"/>
    <lineage>
        <taxon>Eukaryota</taxon>
        <taxon>Fungi</taxon>
        <taxon>Dikarya</taxon>
        <taxon>Ascomycota</taxon>
        <taxon>Pezizomycotina</taxon>
        <taxon>Eurotiomycetes</taxon>
        <taxon>Chaetothyriomycetidae</taxon>
        <taxon>Chaetothyriales</taxon>
        <taxon>Herpotrichiellaceae</taxon>
        <taxon>Fonsecaea</taxon>
    </lineage>
</organism>
<reference evidence="9 10" key="1">
    <citation type="submission" date="2015-01" db="EMBL/GenBank/DDBJ databases">
        <title>The Genome Sequence of Fonsecaea multimorphosa CBS 102226.</title>
        <authorList>
            <consortium name="The Broad Institute Genomics Platform"/>
            <person name="Cuomo C."/>
            <person name="de Hoog S."/>
            <person name="Gorbushina A."/>
            <person name="Stielow B."/>
            <person name="Teixiera M."/>
            <person name="Abouelleil A."/>
            <person name="Chapman S.B."/>
            <person name="Priest M."/>
            <person name="Young S.K."/>
            <person name="Wortman J."/>
            <person name="Nusbaum C."/>
            <person name="Birren B."/>
        </authorList>
    </citation>
    <scope>NUCLEOTIDE SEQUENCE [LARGE SCALE GENOMIC DNA]</scope>
    <source>
        <strain evidence="9 10">CBS 102226</strain>
    </source>
</reference>
<dbReference type="InterPro" id="IPR020846">
    <property type="entry name" value="MFS_dom"/>
</dbReference>
<protein>
    <recommendedName>
        <fullName evidence="8">Major facilitator superfamily (MFS) profile domain-containing protein</fullName>
    </recommendedName>
</protein>
<feature type="transmembrane region" description="Helical" evidence="7">
    <location>
        <begin position="546"/>
        <end position="565"/>
    </location>
</feature>
<proteinExistence type="predicted"/>
<feature type="transmembrane region" description="Helical" evidence="7">
    <location>
        <begin position="216"/>
        <end position="237"/>
    </location>
</feature>
<evidence type="ECO:0000313" key="10">
    <source>
        <dbReference type="Proteomes" id="UP000053411"/>
    </source>
</evidence>
<feature type="transmembrane region" description="Helical" evidence="7">
    <location>
        <begin position="286"/>
        <end position="306"/>
    </location>
</feature>
<dbReference type="PROSITE" id="PS50850">
    <property type="entry name" value="MFS"/>
    <property type="match status" value="1"/>
</dbReference>
<dbReference type="PANTHER" id="PTHR23501">
    <property type="entry name" value="MAJOR FACILITATOR SUPERFAMILY"/>
    <property type="match status" value="1"/>
</dbReference>
<dbReference type="InterPro" id="IPR010573">
    <property type="entry name" value="MFS_Str1/Tri12-like"/>
</dbReference>
<dbReference type="EMBL" id="KN848083">
    <property type="protein sequence ID" value="KIX95087.1"/>
    <property type="molecule type" value="Genomic_DNA"/>
</dbReference>
<feature type="transmembrane region" description="Helical" evidence="7">
    <location>
        <begin position="365"/>
        <end position="383"/>
    </location>
</feature>
<name>A0A0D2JP19_9EURO</name>
<evidence type="ECO:0000256" key="5">
    <source>
        <dbReference type="ARBA" id="ARBA00023136"/>
    </source>
</evidence>
<evidence type="ECO:0000256" key="3">
    <source>
        <dbReference type="ARBA" id="ARBA00022692"/>
    </source>
</evidence>
<keyword evidence="3 7" id="KW-0812">Transmembrane</keyword>
<feature type="transmembrane region" description="Helical" evidence="7">
    <location>
        <begin position="62"/>
        <end position="89"/>
    </location>
</feature>
<evidence type="ECO:0000256" key="4">
    <source>
        <dbReference type="ARBA" id="ARBA00022989"/>
    </source>
</evidence>
<evidence type="ECO:0000256" key="6">
    <source>
        <dbReference type="SAM" id="MobiDB-lite"/>
    </source>
</evidence>
<feature type="transmembrane region" description="Helical" evidence="7">
    <location>
        <begin position="454"/>
        <end position="474"/>
    </location>
</feature>
<dbReference type="SUPFAM" id="SSF103473">
    <property type="entry name" value="MFS general substrate transporter"/>
    <property type="match status" value="2"/>
</dbReference>
<feature type="transmembrane region" description="Helical" evidence="7">
    <location>
        <begin position="326"/>
        <end position="345"/>
    </location>
</feature>
<dbReference type="Gene3D" id="1.20.1250.20">
    <property type="entry name" value="MFS general substrate transporter like domains"/>
    <property type="match status" value="2"/>
</dbReference>
<dbReference type="GeneID" id="27714749"/>
<sequence>MQPQEEKSMVAAETDHHEKASDPITKPETESPHDLADLDLANTKAYKGNDSDGKVVWTPRTVLAFLSLAGLNSGSQLILYFVGGCLSYIAADLDGAVLEGWLPVANILAVAAVAPFTGYLEDLLGRRIIAIGGAVSLCIGCLILGTAHTFPQAIVGLAISGAGAAVGELTALAGTSDMVPVKQRGLAAAAVTGLILPFAPSVLYAQLFASRATWRWGAWVAIIYNGLTLVGLTFTYFPKAHPRTQGLTAREVIRKIDFVGGLLSIVGVTLLLVALQAGGYSHPWSSAYVLCTLLIGAALVFAFFVWEWKGARYPMVPKELFAGQRVVALAYGVAFIGGMSFYSLLNMYPLTYSTVYSPDPVKIGLRAVGVAICNIAGAVFFNAMLSLTKGRAREILLTASIIMTALDGALAVANPFNANTTVTIGSLAGLGVGGILVPAATVAMIVVPDSLLGTAVSLSLSVRTVGGSIGYSIYYNVFANKLKTALPTKIAQYAIEAGLPVAEAEKFVETFLTDSADIAKVPGVNESIVEAATLGSRWAYAESLRYVWYTSIAFGSLAIILCLFMPSIRKYSTNRIAVQVN</sequence>
<keyword evidence="2" id="KW-0813">Transport</keyword>
<evidence type="ECO:0000256" key="2">
    <source>
        <dbReference type="ARBA" id="ARBA00022448"/>
    </source>
</evidence>
<comment type="subcellular location">
    <subcellularLocation>
        <location evidence="1">Membrane</location>
        <topology evidence="1">Multi-pass membrane protein</topology>
    </subcellularLocation>
</comment>
<keyword evidence="10" id="KW-1185">Reference proteome</keyword>